<gene>
    <name evidence="2" type="ORF">ACFO9E_03620</name>
</gene>
<protein>
    <recommendedName>
        <fullName evidence="4">MFS transporter</fullName>
    </recommendedName>
</protein>
<keyword evidence="1" id="KW-0812">Transmembrane</keyword>
<evidence type="ECO:0000313" key="3">
    <source>
        <dbReference type="Proteomes" id="UP001595993"/>
    </source>
</evidence>
<comment type="caution">
    <text evidence="2">The sequence shown here is derived from an EMBL/GenBank/DDBJ whole genome shotgun (WGS) entry which is preliminary data.</text>
</comment>
<evidence type="ECO:0008006" key="4">
    <source>
        <dbReference type="Google" id="ProtNLM"/>
    </source>
</evidence>
<proteinExistence type="predicted"/>
<keyword evidence="3" id="KW-1185">Reference proteome</keyword>
<keyword evidence="1" id="KW-0472">Membrane</keyword>
<feature type="transmembrane region" description="Helical" evidence="1">
    <location>
        <begin position="15"/>
        <end position="39"/>
    </location>
</feature>
<reference evidence="3" key="1">
    <citation type="journal article" date="2019" name="Int. J. Syst. Evol. Microbiol.">
        <title>The Global Catalogue of Microorganisms (GCM) 10K type strain sequencing project: providing services to taxonomists for standard genome sequencing and annotation.</title>
        <authorList>
            <consortium name="The Broad Institute Genomics Platform"/>
            <consortium name="The Broad Institute Genome Sequencing Center for Infectious Disease"/>
            <person name="Wu L."/>
            <person name="Ma J."/>
        </authorList>
    </citation>
    <scope>NUCLEOTIDE SEQUENCE [LARGE SCALE GENOMIC DNA]</scope>
    <source>
        <strain evidence="3">CGMCC 4.7139</strain>
    </source>
</reference>
<organism evidence="2 3">
    <name type="scientific">Streptomyces maoxianensis</name>
    <dbReference type="NCBI Taxonomy" id="1459942"/>
    <lineage>
        <taxon>Bacteria</taxon>
        <taxon>Bacillati</taxon>
        <taxon>Actinomycetota</taxon>
        <taxon>Actinomycetes</taxon>
        <taxon>Kitasatosporales</taxon>
        <taxon>Streptomycetaceae</taxon>
        <taxon>Streptomyces</taxon>
    </lineage>
</organism>
<evidence type="ECO:0000313" key="2">
    <source>
        <dbReference type="EMBL" id="MFC4606913.1"/>
    </source>
</evidence>
<dbReference type="EMBL" id="JBHSFE010000005">
    <property type="protein sequence ID" value="MFC4606913.1"/>
    <property type="molecule type" value="Genomic_DNA"/>
</dbReference>
<keyword evidence="1" id="KW-1133">Transmembrane helix</keyword>
<dbReference type="Proteomes" id="UP001595993">
    <property type="component" value="Unassembled WGS sequence"/>
</dbReference>
<evidence type="ECO:0000256" key="1">
    <source>
        <dbReference type="SAM" id="Phobius"/>
    </source>
</evidence>
<accession>A0ABV9G0C3</accession>
<name>A0ABV9G0C3_9ACTN</name>
<sequence>MTTDALTPTGRTSEAYAWLILAIGAGQAAGAAFAVLLLAHPGHAPAECGRRHCPRAAPPARA</sequence>
<dbReference type="RefSeq" id="WP_381191550.1">
    <property type="nucleotide sequence ID" value="NZ_JBHSFE010000005.1"/>
</dbReference>